<reference evidence="1" key="1">
    <citation type="journal article" date="2023" name="Science">
        <title>Genome structures resolve the early diversification of teleost fishes.</title>
        <authorList>
            <person name="Parey E."/>
            <person name="Louis A."/>
            <person name="Montfort J."/>
            <person name="Bouchez O."/>
            <person name="Roques C."/>
            <person name="Iampietro C."/>
            <person name="Lluch J."/>
            <person name="Castinel A."/>
            <person name="Donnadieu C."/>
            <person name="Desvignes T."/>
            <person name="Floi Bucao C."/>
            <person name="Jouanno E."/>
            <person name="Wen M."/>
            <person name="Mejri S."/>
            <person name="Dirks R."/>
            <person name="Jansen H."/>
            <person name="Henkel C."/>
            <person name="Chen W.J."/>
            <person name="Zahm M."/>
            <person name="Cabau C."/>
            <person name="Klopp C."/>
            <person name="Thompson A.W."/>
            <person name="Robinson-Rechavi M."/>
            <person name="Braasch I."/>
            <person name="Lecointre G."/>
            <person name="Bobe J."/>
            <person name="Postlethwait J.H."/>
            <person name="Berthelot C."/>
            <person name="Roest Crollius H."/>
            <person name="Guiguen Y."/>
        </authorList>
    </citation>
    <scope>NUCLEOTIDE SEQUENCE</scope>
    <source>
        <strain evidence="1">WJC10195</strain>
    </source>
</reference>
<name>A0A9Q1EAX8_SYNKA</name>
<proteinExistence type="predicted"/>
<comment type="caution">
    <text evidence="1">The sequence shown here is derived from an EMBL/GenBank/DDBJ whole genome shotgun (WGS) entry which is preliminary data.</text>
</comment>
<keyword evidence="2" id="KW-1185">Reference proteome</keyword>
<evidence type="ECO:0000313" key="1">
    <source>
        <dbReference type="EMBL" id="KAJ8335406.1"/>
    </source>
</evidence>
<dbReference type="AlphaFoldDB" id="A0A9Q1EAX8"/>
<dbReference type="EMBL" id="JAINUF010000020">
    <property type="protein sequence ID" value="KAJ8335406.1"/>
    <property type="molecule type" value="Genomic_DNA"/>
</dbReference>
<protein>
    <submittedName>
        <fullName evidence="1">Uncharacterized protein</fullName>
    </submittedName>
</protein>
<organism evidence="1 2">
    <name type="scientific">Synaphobranchus kaupii</name>
    <name type="common">Kaup's arrowtooth eel</name>
    <dbReference type="NCBI Taxonomy" id="118154"/>
    <lineage>
        <taxon>Eukaryota</taxon>
        <taxon>Metazoa</taxon>
        <taxon>Chordata</taxon>
        <taxon>Craniata</taxon>
        <taxon>Vertebrata</taxon>
        <taxon>Euteleostomi</taxon>
        <taxon>Actinopterygii</taxon>
        <taxon>Neopterygii</taxon>
        <taxon>Teleostei</taxon>
        <taxon>Anguilliformes</taxon>
        <taxon>Synaphobranchidae</taxon>
        <taxon>Synaphobranchus</taxon>
    </lineage>
</organism>
<accession>A0A9Q1EAX8</accession>
<evidence type="ECO:0000313" key="2">
    <source>
        <dbReference type="Proteomes" id="UP001152622"/>
    </source>
</evidence>
<sequence>MDGRLYIGPATTIMRTSSLIVADEMVEQAHQALHPLSRLCRVVDVEAPVQGAPTFVTVEGCMTLASMAGFHSHLFLSWGSVMIAAPKWLELHP</sequence>
<gene>
    <name evidence="1" type="ORF">SKAU_G00387480</name>
</gene>
<dbReference type="Proteomes" id="UP001152622">
    <property type="component" value="Chromosome 20"/>
</dbReference>